<dbReference type="EMBL" id="GIBP01009830">
    <property type="protein sequence ID" value="NDV38799.1"/>
    <property type="molecule type" value="Transcribed_RNA"/>
</dbReference>
<keyword evidence="3" id="KW-0687">Ribonucleoprotein</keyword>
<keyword evidence="2" id="KW-0689">Ribosomal protein</keyword>
<dbReference type="GO" id="GO:0003735">
    <property type="term" value="F:structural constituent of ribosome"/>
    <property type="evidence" value="ECO:0007669"/>
    <property type="project" value="InterPro"/>
</dbReference>
<dbReference type="Gene3D" id="2.30.30.30">
    <property type="match status" value="1"/>
</dbReference>
<dbReference type="HAMAP" id="MF_01326_A">
    <property type="entry name" value="Ribosomal_uL24_A"/>
    <property type="match status" value="1"/>
</dbReference>
<dbReference type="GO" id="GO:0006412">
    <property type="term" value="P:translation"/>
    <property type="evidence" value="ECO:0007669"/>
    <property type="project" value="InterPro"/>
</dbReference>
<comment type="similarity">
    <text evidence="1">Belongs to the universal ribosomal protein uL24 family.</text>
</comment>
<feature type="domain" description="KOW" evidence="5">
    <location>
        <begin position="48"/>
        <end position="75"/>
    </location>
</feature>
<dbReference type="FunFam" id="2.30.30.30:FF:000009">
    <property type="entry name" value="60S ribosomal protein L26"/>
    <property type="match status" value="1"/>
</dbReference>
<dbReference type="SMART" id="SM00739">
    <property type="entry name" value="KOW"/>
    <property type="match status" value="1"/>
</dbReference>
<dbReference type="InterPro" id="IPR005756">
    <property type="entry name" value="Ribosomal_uL24_euk/arc"/>
</dbReference>
<protein>
    <recommendedName>
        <fullName evidence="5">KOW domain-containing protein</fullName>
    </recommendedName>
</protein>
<proteinExistence type="inferred from homology"/>
<dbReference type="InterPro" id="IPR014722">
    <property type="entry name" value="Rib_uL2_dom2"/>
</dbReference>
<reference evidence="6" key="1">
    <citation type="journal article" date="2020" name="J. Eukaryot. Microbiol.">
        <title>De novo Sequencing, Assembly and Annotation of the Transcriptome for the Free-Living Testate Amoeba Arcella intermedia.</title>
        <authorList>
            <person name="Ribeiro G.M."/>
            <person name="Porfirio-Sousa A.L."/>
            <person name="Maurer-Alcala X.X."/>
            <person name="Katz L.A."/>
            <person name="Lahr D.J.G."/>
        </authorList>
    </citation>
    <scope>NUCLEOTIDE SEQUENCE</scope>
</reference>
<dbReference type="Pfam" id="PF00467">
    <property type="entry name" value="KOW"/>
    <property type="match status" value="1"/>
</dbReference>
<organism evidence="6">
    <name type="scientific">Arcella intermedia</name>
    <dbReference type="NCBI Taxonomy" id="1963864"/>
    <lineage>
        <taxon>Eukaryota</taxon>
        <taxon>Amoebozoa</taxon>
        <taxon>Tubulinea</taxon>
        <taxon>Elardia</taxon>
        <taxon>Arcellinida</taxon>
        <taxon>Sphaerothecina</taxon>
        <taxon>Arcellidae</taxon>
        <taxon>Arcella</taxon>
    </lineage>
</organism>
<evidence type="ECO:0000256" key="2">
    <source>
        <dbReference type="ARBA" id="ARBA00022980"/>
    </source>
</evidence>
<dbReference type="InterPro" id="IPR008991">
    <property type="entry name" value="Translation_prot_SH3-like_sf"/>
</dbReference>
<dbReference type="NCBIfam" id="TIGR01080">
    <property type="entry name" value="rplX_A_E"/>
    <property type="match status" value="1"/>
</dbReference>
<sequence length="148" mass="16723">MKFNRNISSSRRKQRKAHFTAPSDERRKRMSSPLSAELRTKHGIRSLPVRKDDEVTILSGEYKGREGKVVQVYRLKYCIYVEKVTREKANGATVHVPIRASKVAINKLRLDRARKALIERKAKGRAAAAGAEKNKFTESGVSPMSTVD</sequence>
<dbReference type="GO" id="GO:0003723">
    <property type="term" value="F:RNA binding"/>
    <property type="evidence" value="ECO:0007669"/>
    <property type="project" value="InterPro"/>
</dbReference>
<dbReference type="InterPro" id="IPR005824">
    <property type="entry name" value="KOW"/>
</dbReference>
<feature type="compositionally biased region" description="Polar residues" evidence="4">
    <location>
        <begin position="137"/>
        <end position="148"/>
    </location>
</feature>
<feature type="region of interest" description="Disordered" evidence="4">
    <location>
        <begin position="1"/>
        <end position="39"/>
    </location>
</feature>
<evidence type="ECO:0000256" key="1">
    <source>
        <dbReference type="ARBA" id="ARBA00010618"/>
    </source>
</evidence>
<name>A0A6B2LNN6_9EUKA</name>
<evidence type="ECO:0000256" key="4">
    <source>
        <dbReference type="SAM" id="MobiDB-lite"/>
    </source>
</evidence>
<dbReference type="Pfam" id="PF16906">
    <property type="entry name" value="Ribosomal_L26"/>
    <property type="match status" value="1"/>
</dbReference>
<dbReference type="PROSITE" id="PS01108">
    <property type="entry name" value="RIBOSOMAL_L24"/>
    <property type="match status" value="1"/>
</dbReference>
<evidence type="ECO:0000313" key="6">
    <source>
        <dbReference type="EMBL" id="NDV38799.1"/>
    </source>
</evidence>
<accession>A0A6B2LNN6</accession>
<evidence type="ECO:0000256" key="3">
    <source>
        <dbReference type="ARBA" id="ARBA00023274"/>
    </source>
</evidence>
<evidence type="ECO:0000259" key="5">
    <source>
        <dbReference type="SMART" id="SM00739"/>
    </source>
</evidence>
<dbReference type="AlphaFoldDB" id="A0A6B2LNN6"/>
<feature type="region of interest" description="Disordered" evidence="4">
    <location>
        <begin position="123"/>
        <end position="148"/>
    </location>
</feature>
<dbReference type="SUPFAM" id="SSF50104">
    <property type="entry name" value="Translation proteins SH3-like domain"/>
    <property type="match status" value="1"/>
</dbReference>
<dbReference type="CDD" id="cd06089">
    <property type="entry name" value="KOW_RPL26"/>
    <property type="match status" value="1"/>
</dbReference>
<dbReference type="GO" id="GO:0015934">
    <property type="term" value="C:large ribosomal subunit"/>
    <property type="evidence" value="ECO:0007669"/>
    <property type="project" value="InterPro"/>
</dbReference>
<dbReference type="PANTHER" id="PTHR11143">
    <property type="entry name" value="60S RIBOSOMAL PROTEIN L26 FAMILY MEMBER"/>
    <property type="match status" value="1"/>
</dbReference>
<dbReference type="InterPro" id="IPR005825">
    <property type="entry name" value="Ribosomal_uL24_CS"/>
</dbReference>
<dbReference type="InterPro" id="IPR041988">
    <property type="entry name" value="Ribosomal_uL24_KOW"/>
</dbReference>